<feature type="domain" description="Immunity MXAN-0049 protein" evidence="1">
    <location>
        <begin position="11"/>
        <end position="71"/>
    </location>
</feature>
<name>A0ABT3ZXA1_9BACT</name>
<evidence type="ECO:0000259" key="1">
    <source>
        <dbReference type="Pfam" id="PF07791"/>
    </source>
</evidence>
<dbReference type="EMBL" id="JAPNKA010000001">
    <property type="protein sequence ID" value="MCY1074003.1"/>
    <property type="molecule type" value="Genomic_DNA"/>
</dbReference>
<keyword evidence="3" id="KW-1185">Reference proteome</keyword>
<organism evidence="2 3">
    <name type="scientific">Archangium lansingense</name>
    <dbReference type="NCBI Taxonomy" id="2995310"/>
    <lineage>
        <taxon>Bacteria</taxon>
        <taxon>Pseudomonadati</taxon>
        <taxon>Myxococcota</taxon>
        <taxon>Myxococcia</taxon>
        <taxon>Myxococcales</taxon>
        <taxon>Cystobacterineae</taxon>
        <taxon>Archangiaceae</taxon>
        <taxon>Archangium</taxon>
    </lineage>
</organism>
<dbReference type="InterPro" id="IPR012433">
    <property type="entry name" value="Imm11"/>
</dbReference>
<gene>
    <name evidence="2" type="ORF">OV287_05850</name>
</gene>
<dbReference type="Proteomes" id="UP001207654">
    <property type="component" value="Unassembled WGS sequence"/>
</dbReference>
<reference evidence="2 3" key="1">
    <citation type="submission" date="2022-11" db="EMBL/GenBank/DDBJ databases">
        <title>Minimal conservation of predation-associated metabolite biosynthetic gene clusters underscores biosynthetic potential of Myxococcota including descriptions for ten novel species: Archangium lansinium sp. nov., Myxococcus landrumus sp. nov., Nannocystis bai.</title>
        <authorList>
            <person name="Ahearne A."/>
            <person name="Stevens C."/>
            <person name="Phillips K."/>
        </authorList>
    </citation>
    <scope>NUCLEOTIDE SEQUENCE [LARGE SCALE GENOMIC DNA]</scope>
    <source>
        <strain evidence="2 3">MIWBW</strain>
    </source>
</reference>
<evidence type="ECO:0000313" key="3">
    <source>
        <dbReference type="Proteomes" id="UP001207654"/>
    </source>
</evidence>
<dbReference type="Pfam" id="PF07791">
    <property type="entry name" value="Imm11"/>
    <property type="match status" value="1"/>
</dbReference>
<sequence>MDKGHPGLNVPDLVSNTLGVEIVSSKLKDLLEKESGARAEYVPLRILNHKRRVAAKGCFIANVLEAQDCVDWIARSPNLQSFGPVILVRSTSCTWTRRASTPI</sequence>
<protein>
    <recommendedName>
        <fullName evidence="1">Immunity MXAN-0049 protein domain-containing protein</fullName>
    </recommendedName>
</protein>
<evidence type="ECO:0000313" key="2">
    <source>
        <dbReference type="EMBL" id="MCY1074003.1"/>
    </source>
</evidence>
<accession>A0ABT3ZXA1</accession>
<comment type="caution">
    <text evidence="2">The sequence shown here is derived from an EMBL/GenBank/DDBJ whole genome shotgun (WGS) entry which is preliminary data.</text>
</comment>
<proteinExistence type="predicted"/>